<keyword evidence="3" id="KW-0813">Transport</keyword>
<keyword evidence="6 7" id="KW-0472">Membrane</keyword>
<keyword evidence="4 7" id="KW-0812">Transmembrane</keyword>
<dbReference type="SUPFAM" id="SSF103473">
    <property type="entry name" value="MFS general substrate transporter"/>
    <property type="match status" value="1"/>
</dbReference>
<feature type="transmembrane region" description="Helical" evidence="7">
    <location>
        <begin position="93"/>
        <end position="122"/>
    </location>
</feature>
<evidence type="ECO:0000256" key="3">
    <source>
        <dbReference type="ARBA" id="ARBA00022448"/>
    </source>
</evidence>
<dbReference type="STRING" id="3750.A0A498JK84"/>
<dbReference type="EMBL" id="RDQH01000332">
    <property type="protein sequence ID" value="RXH95456.1"/>
    <property type="molecule type" value="Genomic_DNA"/>
</dbReference>
<evidence type="ECO:0000313" key="9">
    <source>
        <dbReference type="Proteomes" id="UP000290289"/>
    </source>
</evidence>
<evidence type="ECO:0000256" key="5">
    <source>
        <dbReference type="ARBA" id="ARBA00022989"/>
    </source>
</evidence>
<dbReference type="AlphaFoldDB" id="A0A498JK84"/>
<feature type="transmembrane region" description="Helical" evidence="7">
    <location>
        <begin position="142"/>
        <end position="162"/>
    </location>
</feature>
<comment type="subcellular location">
    <subcellularLocation>
        <location evidence="1">Membrane</location>
    </subcellularLocation>
</comment>
<dbReference type="InterPro" id="IPR045262">
    <property type="entry name" value="STP/PLT_plant"/>
</dbReference>
<dbReference type="PANTHER" id="PTHR23500:SF477">
    <property type="entry name" value="MAJOR FACILITATOR SUPERFAMILY (MFS) PROFILE DOMAIN-CONTAINING PROTEIN"/>
    <property type="match status" value="1"/>
</dbReference>
<feature type="transmembrane region" description="Helical" evidence="7">
    <location>
        <begin position="277"/>
        <end position="296"/>
    </location>
</feature>
<organism evidence="8 9">
    <name type="scientific">Malus domestica</name>
    <name type="common">Apple</name>
    <name type="synonym">Pyrus malus</name>
    <dbReference type="NCBI Taxonomy" id="3750"/>
    <lineage>
        <taxon>Eukaryota</taxon>
        <taxon>Viridiplantae</taxon>
        <taxon>Streptophyta</taxon>
        <taxon>Embryophyta</taxon>
        <taxon>Tracheophyta</taxon>
        <taxon>Spermatophyta</taxon>
        <taxon>Magnoliopsida</taxon>
        <taxon>eudicotyledons</taxon>
        <taxon>Gunneridae</taxon>
        <taxon>Pentapetalae</taxon>
        <taxon>rosids</taxon>
        <taxon>fabids</taxon>
        <taxon>Rosales</taxon>
        <taxon>Rosaceae</taxon>
        <taxon>Amygdaloideae</taxon>
        <taxon>Maleae</taxon>
        <taxon>Malus</taxon>
    </lineage>
</organism>
<proteinExistence type="inferred from homology"/>
<feature type="transmembrane region" description="Helical" evidence="7">
    <location>
        <begin position="169"/>
        <end position="192"/>
    </location>
</feature>
<gene>
    <name evidence="8" type="ORF">DVH24_007956</name>
</gene>
<evidence type="ECO:0000256" key="1">
    <source>
        <dbReference type="ARBA" id="ARBA00004370"/>
    </source>
</evidence>
<evidence type="ECO:0000256" key="7">
    <source>
        <dbReference type="SAM" id="Phobius"/>
    </source>
</evidence>
<evidence type="ECO:0000256" key="4">
    <source>
        <dbReference type="ARBA" id="ARBA00022692"/>
    </source>
</evidence>
<protein>
    <recommendedName>
        <fullName evidence="10">Major facilitator superfamily (MFS) profile domain-containing protein</fullName>
    </recommendedName>
</protein>
<dbReference type="PANTHER" id="PTHR23500">
    <property type="entry name" value="SOLUTE CARRIER FAMILY 2, FACILITATED GLUCOSE TRANSPORTER"/>
    <property type="match status" value="1"/>
</dbReference>
<evidence type="ECO:0000256" key="2">
    <source>
        <dbReference type="ARBA" id="ARBA00010992"/>
    </source>
</evidence>
<evidence type="ECO:0000313" key="8">
    <source>
        <dbReference type="EMBL" id="RXH95456.1"/>
    </source>
</evidence>
<evidence type="ECO:0000256" key="6">
    <source>
        <dbReference type="ARBA" id="ARBA00023136"/>
    </source>
</evidence>
<dbReference type="Proteomes" id="UP000290289">
    <property type="component" value="Chromosome 6"/>
</dbReference>
<keyword evidence="9" id="KW-1185">Reference proteome</keyword>
<dbReference type="GO" id="GO:0016020">
    <property type="term" value="C:membrane"/>
    <property type="evidence" value="ECO:0007669"/>
    <property type="project" value="UniProtKB-SubCell"/>
</dbReference>
<accession>A0A498JK84</accession>
<dbReference type="InterPro" id="IPR005828">
    <property type="entry name" value="MFS_sugar_transport-like"/>
</dbReference>
<dbReference type="InterPro" id="IPR036259">
    <property type="entry name" value="MFS_trans_sf"/>
</dbReference>
<dbReference type="GO" id="GO:0015144">
    <property type="term" value="F:carbohydrate transmembrane transporter activity"/>
    <property type="evidence" value="ECO:0007669"/>
    <property type="project" value="InterPro"/>
</dbReference>
<feature type="transmembrane region" description="Helical" evidence="7">
    <location>
        <begin position="61"/>
        <end position="81"/>
    </location>
</feature>
<dbReference type="Pfam" id="PF00083">
    <property type="entry name" value="Sugar_tr"/>
    <property type="match status" value="2"/>
</dbReference>
<dbReference type="Gene3D" id="1.20.1250.20">
    <property type="entry name" value="MFS general substrate transporter like domains"/>
    <property type="match status" value="2"/>
</dbReference>
<comment type="similarity">
    <text evidence="2">Belongs to the major facilitator superfamily. Sugar transporter (TC 2.A.1.1) family.</text>
</comment>
<sequence>MTPLLQLYRVRPSTRGPWKISSNHSNVFKGSWELPSPSVDPPLGRVTPSDDQYYKFDSKKLTLFTSSLYIVALVSCLYASTITRKFGGRCTKFLDGILFLICVLVNAGAQHIWMLIVSRLLLGFSMPIYVSAPYKYRGTLNMMFQLSITLGILVAGVINYLFAEIQGGWGWRLSLGSVVAPAIMIIIGALVLPETPNTLVERGKNEEAKPQLLRGFANIDKEFDDLLAANDASKLGWKEGPFLGGWCSNVPHSDDYWIAMALKFGVSGNPGVLSKGFAHGLVACICIYVAGFAWSVPSKLFPLEVRSAAQSINVSTNMIFTFAIAQFLSETKGAPIEEMHTIWQKHPFWKNYVLQDEAIDMGKDKMSRLLLGFLFTMMLKNEKSLMRIPKNKMQVGDNISVDW</sequence>
<comment type="caution">
    <text evidence="8">The sequence shown here is derived from an EMBL/GenBank/DDBJ whole genome shotgun (WGS) entry which is preliminary data.</text>
</comment>
<evidence type="ECO:0008006" key="10">
    <source>
        <dbReference type="Google" id="ProtNLM"/>
    </source>
</evidence>
<keyword evidence="5 7" id="KW-1133">Transmembrane helix</keyword>
<name>A0A498JK84_MALDO</name>
<reference evidence="8 9" key="1">
    <citation type="submission" date="2018-10" db="EMBL/GenBank/DDBJ databases">
        <title>A high-quality apple genome assembly.</title>
        <authorList>
            <person name="Hu J."/>
        </authorList>
    </citation>
    <scope>NUCLEOTIDE SEQUENCE [LARGE SCALE GENOMIC DNA]</scope>
    <source>
        <strain evidence="9">cv. HFTH1</strain>
        <tissue evidence="8">Young leaf</tissue>
    </source>
</reference>